<dbReference type="AlphaFoldDB" id="A0A1H7XH85"/>
<evidence type="ECO:0000256" key="1">
    <source>
        <dbReference type="SAM" id="SignalP"/>
    </source>
</evidence>
<sequence length="181" mass="20089">MSARARRAGAGRCRALGPLTTACAALLATSAAQAQDVRFRATISWIQHEVEPTKRSRPTSSTYLVTLRGGGSVSEEFTRQYGQRAGQVRHASRATELGEDMKGRFATQWTVLNEHTLLRVTARPSHTYAIWLRTDGGRSCTVSAEWRLKPGFSLYETWAPKRATKMLFSQPTDLKTSCEVL</sequence>
<dbReference type="STRING" id="1036779.SAMN04515666_11029"/>
<feature type="chain" id="PRO_5011731917" evidence="1">
    <location>
        <begin position="35"/>
        <end position="181"/>
    </location>
</feature>
<evidence type="ECO:0000313" key="3">
    <source>
        <dbReference type="Proteomes" id="UP000199664"/>
    </source>
</evidence>
<keyword evidence="3" id="KW-1185">Reference proteome</keyword>
<accession>A0A1H7XH85</accession>
<gene>
    <name evidence="2" type="ORF">SAMN04515666_11029</name>
</gene>
<dbReference type="Proteomes" id="UP000199664">
    <property type="component" value="Unassembled WGS sequence"/>
</dbReference>
<organism evidence="2 3">
    <name type="scientific">Bosea lupini</name>
    <dbReference type="NCBI Taxonomy" id="1036779"/>
    <lineage>
        <taxon>Bacteria</taxon>
        <taxon>Pseudomonadati</taxon>
        <taxon>Pseudomonadota</taxon>
        <taxon>Alphaproteobacteria</taxon>
        <taxon>Hyphomicrobiales</taxon>
        <taxon>Boseaceae</taxon>
        <taxon>Bosea</taxon>
    </lineage>
</organism>
<keyword evidence="1" id="KW-0732">Signal</keyword>
<dbReference type="EMBL" id="FOAN01000010">
    <property type="protein sequence ID" value="SEM33262.1"/>
    <property type="molecule type" value="Genomic_DNA"/>
</dbReference>
<reference evidence="3" key="1">
    <citation type="submission" date="2016-10" db="EMBL/GenBank/DDBJ databases">
        <authorList>
            <person name="Varghese N."/>
            <person name="Submissions S."/>
        </authorList>
    </citation>
    <scope>NUCLEOTIDE SEQUENCE [LARGE SCALE GENOMIC DNA]</scope>
    <source>
        <strain evidence="3">LMG 26383,CCUG 61248,R- 45681</strain>
    </source>
</reference>
<protein>
    <submittedName>
        <fullName evidence="2">Uncharacterized protein</fullName>
    </submittedName>
</protein>
<proteinExistence type="predicted"/>
<name>A0A1H7XH85_9HYPH</name>
<evidence type="ECO:0000313" key="2">
    <source>
        <dbReference type="EMBL" id="SEM33262.1"/>
    </source>
</evidence>
<feature type="signal peptide" evidence="1">
    <location>
        <begin position="1"/>
        <end position="34"/>
    </location>
</feature>